<dbReference type="SUPFAM" id="SSF49344">
    <property type="entry name" value="CBD9-like"/>
    <property type="match status" value="1"/>
</dbReference>
<dbReference type="Proteomes" id="UP000308181">
    <property type="component" value="Unassembled WGS sequence"/>
</dbReference>
<evidence type="ECO:0000313" key="4">
    <source>
        <dbReference type="Proteomes" id="UP000308181"/>
    </source>
</evidence>
<reference evidence="3 4" key="1">
    <citation type="submission" date="2019-04" db="EMBL/GenBank/DDBJ databases">
        <title>Pedobacter sp. AR-3-17 sp. nov., isolated from Arctic soil.</title>
        <authorList>
            <person name="Dahal R.H."/>
            <person name="Kim D.-U."/>
        </authorList>
    </citation>
    <scope>NUCLEOTIDE SEQUENCE [LARGE SCALE GENOMIC DNA]</scope>
    <source>
        <strain evidence="3 4">AR-3-17</strain>
    </source>
</reference>
<dbReference type="AlphaFoldDB" id="A0A4V5NY16"/>
<keyword evidence="4" id="KW-1185">Reference proteome</keyword>
<feature type="signal peptide" evidence="1">
    <location>
        <begin position="1"/>
        <end position="21"/>
    </location>
</feature>
<dbReference type="Gene3D" id="2.60.40.1190">
    <property type="match status" value="1"/>
</dbReference>
<dbReference type="InterPro" id="IPR045670">
    <property type="entry name" value="DUF5916"/>
</dbReference>
<feature type="domain" description="DUF5916" evidence="2">
    <location>
        <begin position="229"/>
        <end position="808"/>
    </location>
</feature>
<name>A0A4V5NY16_9SPHI</name>
<protein>
    <recommendedName>
        <fullName evidence="2">DUF5916 domain-containing protein</fullName>
    </recommendedName>
</protein>
<accession>A0A4V5NY16</accession>
<organism evidence="3 4">
    <name type="scientific">Pedobacter cryophilus</name>
    <dbReference type="NCBI Taxonomy" id="2571271"/>
    <lineage>
        <taxon>Bacteria</taxon>
        <taxon>Pseudomonadati</taxon>
        <taxon>Bacteroidota</taxon>
        <taxon>Sphingobacteriia</taxon>
        <taxon>Sphingobacteriales</taxon>
        <taxon>Sphingobacteriaceae</taxon>
        <taxon>Pedobacter</taxon>
    </lineage>
</organism>
<dbReference type="RefSeq" id="WP_136825007.1">
    <property type="nucleotide sequence ID" value="NZ_SWBP01000001.1"/>
</dbReference>
<sequence length="809" mass="92247">MRIFLLSFILVSFTFIATAQAPNKTLAAKRTTTAPKIDGIINEDIWKNAPLATNFIAFQPVPDVKEDENHKTEVYILYDDQAVYIAARMYELDAKDIAKELTNRDQIGNADFIDVILDTYNDKINAQEFAVTAAGVQFDAKFSAQGEDDAWNAVWESAVKINGNVWVAEMKIPYSALRFASKDVQNWGLNIVRSRQKFQQKLTWNRLDPVRSGFINQEGELVGIEKVKSPLRLSFSPYISSYVNNYPLNQTGINNTTQSLNGGMDIKYGINQSFTLDMTLIPDFGQVQSDNQVLNLTPFEVRFNENRQFFTEGTELFNKGDLFYSRRVGASPINAYKLYDALGTNDKIIENPAQTKLINATKISGRTAKGLGIGFFNAVSKKTVAIIEHPNGSRETIETAPLSNYNILVLDQNLKNNSSVSFINSNVLREGNTYDANVSALVFDLNTKENKYNLNGEAKMSRLFGGNFAKPSVGYSYQINPGKRSGNFNYNYRFSVVDDQYNPNDLGILFNNNYITNSVSLAYNWYKATKWYNKLEAWFEGEYMRRFKPGTYQSKGIYVGGWVQFKNLWSFNTNINIAAEGNDFYEPRTNGRFFKSTATESYSFNINSNRSKKISGGAFFSTRNNQLFNGRAFAYGSYQNFRVNNKFSFGTEFSINPRHNFAGYIAKDEQQNIIFSRRDQRTVENSLTVKYTFNNKMGLNLTARHYWSKLINKEFYTLNADGTLASNASFNKPSDRNFNAFNVDMVYIWRFAPGSELSAVWKDSTPIVPHVNSVNYFKNFNQTINSPQNNNFSIKILYYLDYLQLRKKV</sequence>
<dbReference type="Pfam" id="PF19313">
    <property type="entry name" value="DUF5916"/>
    <property type="match status" value="1"/>
</dbReference>
<evidence type="ECO:0000259" key="2">
    <source>
        <dbReference type="Pfam" id="PF19313"/>
    </source>
</evidence>
<evidence type="ECO:0000256" key="1">
    <source>
        <dbReference type="SAM" id="SignalP"/>
    </source>
</evidence>
<feature type="chain" id="PRO_5020820925" description="DUF5916 domain-containing protein" evidence="1">
    <location>
        <begin position="22"/>
        <end position="809"/>
    </location>
</feature>
<keyword evidence="1" id="KW-0732">Signal</keyword>
<comment type="caution">
    <text evidence="3">The sequence shown here is derived from an EMBL/GenBank/DDBJ whole genome shotgun (WGS) entry which is preliminary data.</text>
</comment>
<dbReference type="CDD" id="cd09618">
    <property type="entry name" value="CBM9_like_2"/>
    <property type="match status" value="1"/>
</dbReference>
<gene>
    <name evidence="3" type="ORF">FA046_03755</name>
</gene>
<dbReference type="OrthoDB" id="9786766at2"/>
<proteinExistence type="predicted"/>
<evidence type="ECO:0000313" key="3">
    <source>
        <dbReference type="EMBL" id="TKC00801.1"/>
    </source>
</evidence>
<dbReference type="EMBL" id="SWBP01000001">
    <property type="protein sequence ID" value="TKC00801.1"/>
    <property type="molecule type" value="Genomic_DNA"/>
</dbReference>